<dbReference type="EMBL" id="JAGUCO010000005">
    <property type="protein sequence ID" value="MBS2098459.1"/>
    <property type="molecule type" value="Genomic_DNA"/>
</dbReference>
<evidence type="ECO:0000313" key="6">
    <source>
        <dbReference type="Proteomes" id="UP000708576"/>
    </source>
</evidence>
<keyword evidence="2" id="KW-1015">Disulfide bond</keyword>
<dbReference type="Pfam" id="PF14200">
    <property type="entry name" value="RicinB_lectin_2"/>
    <property type="match status" value="2"/>
</dbReference>
<name>A0ABS5JU72_9BACT</name>
<evidence type="ECO:0000256" key="3">
    <source>
        <dbReference type="SAM" id="SignalP"/>
    </source>
</evidence>
<dbReference type="Pfam" id="PF13385">
    <property type="entry name" value="Laminin_G_3"/>
    <property type="match status" value="1"/>
</dbReference>
<dbReference type="PROSITE" id="PS50231">
    <property type="entry name" value="RICIN_B_LECTIN"/>
    <property type="match status" value="1"/>
</dbReference>
<dbReference type="Gene3D" id="2.60.40.10">
    <property type="entry name" value="Immunoglobulins"/>
    <property type="match status" value="1"/>
</dbReference>
<dbReference type="SUPFAM" id="SSF50370">
    <property type="entry name" value="Ricin B-like lectins"/>
    <property type="match status" value="1"/>
</dbReference>
<dbReference type="InterPro" id="IPR006558">
    <property type="entry name" value="LamG-like"/>
</dbReference>
<dbReference type="Gene3D" id="2.60.120.200">
    <property type="match status" value="1"/>
</dbReference>
<dbReference type="PROSITE" id="PS50853">
    <property type="entry name" value="FN3"/>
    <property type="match status" value="1"/>
</dbReference>
<dbReference type="InterPro" id="IPR036116">
    <property type="entry name" value="FN3_sf"/>
</dbReference>
<dbReference type="InterPro" id="IPR035992">
    <property type="entry name" value="Ricin_B-like_lectins"/>
</dbReference>
<protein>
    <submittedName>
        <fullName evidence="5">RICIN domain-containing protein</fullName>
    </submittedName>
</protein>
<keyword evidence="6" id="KW-1185">Reference proteome</keyword>
<feature type="domain" description="Fibronectin type-III" evidence="4">
    <location>
        <begin position="549"/>
        <end position="643"/>
    </location>
</feature>
<comment type="caution">
    <text evidence="5">The sequence shown here is derived from an EMBL/GenBank/DDBJ whole genome shotgun (WGS) entry which is preliminary data.</text>
</comment>
<dbReference type="SMART" id="SM00560">
    <property type="entry name" value="LamGL"/>
    <property type="match status" value="1"/>
</dbReference>
<gene>
    <name evidence="5" type="ORF">KEM10_09220</name>
</gene>
<feature type="signal peptide" evidence="3">
    <location>
        <begin position="1"/>
        <end position="22"/>
    </location>
</feature>
<dbReference type="RefSeq" id="WP_212215702.1">
    <property type="nucleotide sequence ID" value="NZ_JAGUCO010000005.1"/>
</dbReference>
<dbReference type="NCBIfam" id="TIGR04183">
    <property type="entry name" value="Por_Secre_tail"/>
    <property type="match status" value="1"/>
</dbReference>
<sequence length="926" mass="102032">MRKGILLLMILLSGSSINELSAQTTENVASSSDFIVPVIGGDRKVVYDLSDPGVEMPIIWGLDLAWLDGNNIIRGSRFMGKENVHVVRSSFMPTDPIVNGALTGDALTNTNLRINIINDNLLPETKVVLNSDHPSIGDDFDPSNPDRTANWMELIDITRQMHVDAGREVITVSPFNEPDYSATGQGTIDDFLALAAALKGNANFNGVRISGGNTLNCDEALPWFNYLKANLDEGNTHQLAGIFNNYAAFYEAVRTSGQHATNDELHNVMEAMVGVEYGMQTGIWWGWAEYARGEFCKASDGVRLGYAEHRDNWTAASVYRAPDGKIQAFGGTSERQAVNTSYRFVSEDRDVYYNGHGPQREYIMDLPGGTGYQQGQTNAETVVNITYGDDIQPVINGRYVFVNRNSGKVMEVAGGSTTAGANVQQGTYSGASYQQWNVTPVDTRIGGDFSYFTITAVHSGKSPDIQNWSLNNGGNIIAWDDTKSGNQQWYLDYAGDGWFYIRSRHSSYCLDVYNSATYNGANIDQWEKNGGANQQWRLLPVDATIEFNAPAAPTEVTATANAASIRLDWTASADEDVVGYTIYRSQISGEDYNTIARNVTTNAFVDNTTEEGVTYYYTIRANDYSLNRSEYSTEVNAVVSGQNDLVAQLLFDDETKDNTIHLNHGVSYNQASYVEGKNGNAISLNGQDDFLQLSSNIASHNEITIATWVYWNGGARWQPIVEFGLNDTQYLTLSPRLRFAIANGGSEQRMEASVIPQAEWVHLAVTLSDNGAVMYMNGEVVAESTDLTIRPSDFNPAFNYIGRSQNSITLFNGYVDDFRVYNYSLSATEIADIIDQATDIQTPDKGGDAAITVWPNPVSDVLSINYSQDSKHLVQGISLYSINGSLIKKYDITSNQINVADVPNGIYMLKIKTESDTLIKKIIIQH</sequence>
<proteinExistence type="predicted"/>
<dbReference type="SMART" id="SM00458">
    <property type="entry name" value="RICIN"/>
    <property type="match status" value="1"/>
</dbReference>
<organism evidence="5 6">
    <name type="scientific">Carboxylicivirga linearis</name>
    <dbReference type="NCBI Taxonomy" id="1628157"/>
    <lineage>
        <taxon>Bacteria</taxon>
        <taxon>Pseudomonadati</taxon>
        <taxon>Bacteroidota</taxon>
        <taxon>Bacteroidia</taxon>
        <taxon>Marinilabiliales</taxon>
        <taxon>Marinilabiliaceae</taxon>
        <taxon>Carboxylicivirga</taxon>
    </lineage>
</organism>
<keyword evidence="1 3" id="KW-0732">Signal</keyword>
<evidence type="ECO:0000259" key="4">
    <source>
        <dbReference type="PROSITE" id="PS50853"/>
    </source>
</evidence>
<dbReference type="InterPro" id="IPR013783">
    <property type="entry name" value="Ig-like_fold"/>
</dbReference>
<dbReference type="InterPro" id="IPR003961">
    <property type="entry name" value="FN3_dom"/>
</dbReference>
<dbReference type="InterPro" id="IPR000772">
    <property type="entry name" value="Ricin_B_lectin"/>
</dbReference>
<accession>A0ABS5JU72</accession>
<dbReference type="SUPFAM" id="SSF49265">
    <property type="entry name" value="Fibronectin type III"/>
    <property type="match status" value="1"/>
</dbReference>
<dbReference type="InterPro" id="IPR026444">
    <property type="entry name" value="Secre_tail"/>
</dbReference>
<reference evidence="5 6" key="1">
    <citation type="journal article" date="2015" name="Int. J. Syst. Evol. Microbiol.">
        <title>Carboxylicivirga linearis sp. nov., isolated from a sea cucumber culture pond.</title>
        <authorList>
            <person name="Wang F.Q."/>
            <person name="Zhou Y.X."/>
            <person name="Lin X.Z."/>
            <person name="Chen G.J."/>
            <person name="Du Z.J."/>
        </authorList>
    </citation>
    <scope>NUCLEOTIDE SEQUENCE [LARGE SCALE GENOMIC DNA]</scope>
    <source>
        <strain evidence="5 6">FB218</strain>
    </source>
</reference>
<dbReference type="Pfam" id="PF18962">
    <property type="entry name" value="Por_Secre_tail"/>
    <property type="match status" value="1"/>
</dbReference>
<evidence type="ECO:0000256" key="1">
    <source>
        <dbReference type="ARBA" id="ARBA00022729"/>
    </source>
</evidence>
<evidence type="ECO:0000256" key="2">
    <source>
        <dbReference type="ARBA" id="ARBA00023157"/>
    </source>
</evidence>
<dbReference type="InterPro" id="IPR013320">
    <property type="entry name" value="ConA-like_dom_sf"/>
</dbReference>
<feature type="chain" id="PRO_5045443728" evidence="3">
    <location>
        <begin position="23"/>
        <end position="926"/>
    </location>
</feature>
<dbReference type="Proteomes" id="UP000708576">
    <property type="component" value="Unassembled WGS sequence"/>
</dbReference>
<dbReference type="SUPFAM" id="SSF49899">
    <property type="entry name" value="Concanavalin A-like lectins/glucanases"/>
    <property type="match status" value="1"/>
</dbReference>
<evidence type="ECO:0000313" key="5">
    <source>
        <dbReference type="EMBL" id="MBS2098459.1"/>
    </source>
</evidence>
<dbReference type="Gene3D" id="2.80.10.50">
    <property type="match status" value="3"/>
</dbReference>
<dbReference type="CDD" id="cd00161">
    <property type="entry name" value="beta-trefoil_Ricin-like"/>
    <property type="match status" value="1"/>
</dbReference>
<dbReference type="CDD" id="cd00063">
    <property type="entry name" value="FN3"/>
    <property type="match status" value="1"/>
</dbReference>